<accession>A0AAD8PV10</accession>
<comment type="caution">
    <text evidence="1">The sequence shown here is derived from an EMBL/GenBank/DDBJ whole genome shotgun (WGS) entry which is preliminary data.</text>
</comment>
<dbReference type="AlphaFoldDB" id="A0AAD8PV10"/>
<proteinExistence type="predicted"/>
<gene>
    <name evidence="1" type="ORF">LY79DRAFT_298939</name>
</gene>
<dbReference type="EMBL" id="JAHLJV010000053">
    <property type="protein sequence ID" value="KAK1580619.1"/>
    <property type="molecule type" value="Genomic_DNA"/>
</dbReference>
<reference evidence="1" key="1">
    <citation type="submission" date="2021-06" db="EMBL/GenBank/DDBJ databases">
        <title>Comparative genomics, transcriptomics and evolutionary studies reveal genomic signatures of adaptation to plant cell wall in hemibiotrophic fungi.</title>
        <authorList>
            <consortium name="DOE Joint Genome Institute"/>
            <person name="Baroncelli R."/>
            <person name="Diaz J.F."/>
            <person name="Benocci T."/>
            <person name="Peng M."/>
            <person name="Battaglia E."/>
            <person name="Haridas S."/>
            <person name="Andreopoulos W."/>
            <person name="Labutti K."/>
            <person name="Pangilinan J."/>
            <person name="Floch G.L."/>
            <person name="Makela M.R."/>
            <person name="Henrissat B."/>
            <person name="Grigoriev I.V."/>
            <person name="Crouch J.A."/>
            <person name="De Vries R.P."/>
            <person name="Sukno S.A."/>
            <person name="Thon M.R."/>
        </authorList>
    </citation>
    <scope>NUCLEOTIDE SEQUENCE</scope>
    <source>
        <strain evidence="1">CBS 125086</strain>
    </source>
</reference>
<keyword evidence="2" id="KW-1185">Reference proteome</keyword>
<dbReference type="Proteomes" id="UP001230504">
    <property type="component" value="Unassembled WGS sequence"/>
</dbReference>
<protein>
    <submittedName>
        <fullName evidence="1">Uncharacterized protein</fullName>
    </submittedName>
</protein>
<sequence length="185" mass="20680">MYSLILSSSHSLVRPVMHADISSVAANAAFAFETCQRTDAPSSRTPSHSLAWPEMMHNSPPQSLVGPSSPVVRNIRPGKKVGIMEHEERKKEKKKKKGWWYVHMIFTATLSTATQTTQQPPTHYLWPTDGDLVECRHLLSNTVGVDPANRCRRRLTSPHPSSLVPSRRELGPECEATQACRRLTS</sequence>
<evidence type="ECO:0000313" key="2">
    <source>
        <dbReference type="Proteomes" id="UP001230504"/>
    </source>
</evidence>
<dbReference type="RefSeq" id="XP_060411652.1">
    <property type="nucleotide sequence ID" value="XM_060552274.1"/>
</dbReference>
<name>A0AAD8PV10_9PEZI</name>
<organism evidence="1 2">
    <name type="scientific">Colletotrichum navitas</name>
    <dbReference type="NCBI Taxonomy" id="681940"/>
    <lineage>
        <taxon>Eukaryota</taxon>
        <taxon>Fungi</taxon>
        <taxon>Dikarya</taxon>
        <taxon>Ascomycota</taxon>
        <taxon>Pezizomycotina</taxon>
        <taxon>Sordariomycetes</taxon>
        <taxon>Hypocreomycetidae</taxon>
        <taxon>Glomerellales</taxon>
        <taxon>Glomerellaceae</taxon>
        <taxon>Colletotrichum</taxon>
        <taxon>Colletotrichum graminicola species complex</taxon>
    </lineage>
</organism>
<evidence type="ECO:0000313" key="1">
    <source>
        <dbReference type="EMBL" id="KAK1580619.1"/>
    </source>
</evidence>
<dbReference type="GeneID" id="85436514"/>